<keyword evidence="3" id="KW-1185">Reference proteome</keyword>
<organism evidence="2 3">
    <name type="scientific">Rangifer tarandus platyrhynchus</name>
    <name type="common">Svalbard reindeer</name>
    <dbReference type="NCBI Taxonomy" id="3082113"/>
    <lineage>
        <taxon>Eukaryota</taxon>
        <taxon>Metazoa</taxon>
        <taxon>Chordata</taxon>
        <taxon>Craniata</taxon>
        <taxon>Vertebrata</taxon>
        <taxon>Euteleostomi</taxon>
        <taxon>Mammalia</taxon>
        <taxon>Eutheria</taxon>
        <taxon>Laurasiatheria</taxon>
        <taxon>Artiodactyla</taxon>
        <taxon>Ruminantia</taxon>
        <taxon>Pecora</taxon>
        <taxon>Cervidae</taxon>
        <taxon>Odocoileinae</taxon>
        <taxon>Rangifer</taxon>
    </lineage>
</organism>
<evidence type="ECO:0000313" key="3">
    <source>
        <dbReference type="Proteomes" id="UP001176941"/>
    </source>
</evidence>
<name>A0ABN8YZ96_RANTA</name>
<feature type="region of interest" description="Disordered" evidence="1">
    <location>
        <begin position="187"/>
        <end position="217"/>
    </location>
</feature>
<sequence>MSIEQAPERAWQEPPHLRAETGQDTAPPGRSPPAQRCQRRSVGTGRLALPTSHLLLPRVPPLPPVQPHCSPRQSDPSPEDPPAAEDSWTGQVGRRPAMARHAAAWFSAAGVCATSAPSPVMQARLPHRPMGSWSQKTVPSATRRALGEFVSPRNTRGARRCCQPSGYIGDERPHPIHVAHVLLEERGAPGSPALGVPGFRGSREREPLVQSGLDGSS</sequence>
<dbReference type="Proteomes" id="UP001176941">
    <property type="component" value="Chromosome 26"/>
</dbReference>
<feature type="region of interest" description="Disordered" evidence="1">
    <location>
        <begin position="1"/>
        <end position="95"/>
    </location>
</feature>
<evidence type="ECO:0000313" key="2">
    <source>
        <dbReference type="EMBL" id="CAI9166920.1"/>
    </source>
</evidence>
<protein>
    <submittedName>
        <fullName evidence="2">Uncharacterized protein</fullName>
    </submittedName>
</protein>
<proteinExistence type="predicted"/>
<feature type="compositionally biased region" description="Basic and acidic residues" evidence="1">
    <location>
        <begin position="1"/>
        <end position="21"/>
    </location>
</feature>
<accession>A0ABN8YZ96</accession>
<gene>
    <name evidence="2" type="ORF">MRATA1EN1_LOCUS15882</name>
</gene>
<reference evidence="2" key="1">
    <citation type="submission" date="2023-04" db="EMBL/GenBank/DDBJ databases">
        <authorList>
            <consortium name="ELIXIR-Norway"/>
        </authorList>
    </citation>
    <scope>NUCLEOTIDE SEQUENCE [LARGE SCALE GENOMIC DNA]</scope>
</reference>
<evidence type="ECO:0000256" key="1">
    <source>
        <dbReference type="SAM" id="MobiDB-lite"/>
    </source>
</evidence>
<dbReference type="EMBL" id="OX459962">
    <property type="protein sequence ID" value="CAI9166920.1"/>
    <property type="molecule type" value="Genomic_DNA"/>
</dbReference>